<dbReference type="Proteomes" id="UP001589838">
    <property type="component" value="Unassembled WGS sequence"/>
</dbReference>
<evidence type="ECO:0008006" key="3">
    <source>
        <dbReference type="Google" id="ProtNLM"/>
    </source>
</evidence>
<accession>A0ABV6KCZ0</accession>
<protein>
    <recommendedName>
        <fullName evidence="3">Chemotaxis protein</fullName>
    </recommendedName>
</protein>
<dbReference type="Gene3D" id="1.20.120.20">
    <property type="entry name" value="Apolipoprotein"/>
    <property type="match status" value="1"/>
</dbReference>
<dbReference type="RefSeq" id="WP_335958631.1">
    <property type="nucleotide sequence ID" value="NZ_JAXBLX010000002.1"/>
</dbReference>
<organism evidence="1 2">
    <name type="scientific">Halalkalibacter kiskunsagensis</name>
    <dbReference type="NCBI Taxonomy" id="1548599"/>
    <lineage>
        <taxon>Bacteria</taxon>
        <taxon>Bacillati</taxon>
        <taxon>Bacillota</taxon>
        <taxon>Bacilli</taxon>
        <taxon>Bacillales</taxon>
        <taxon>Bacillaceae</taxon>
        <taxon>Halalkalibacter</taxon>
    </lineage>
</organism>
<evidence type="ECO:0000313" key="2">
    <source>
        <dbReference type="Proteomes" id="UP001589838"/>
    </source>
</evidence>
<dbReference type="EMBL" id="JBHLUX010000030">
    <property type="protein sequence ID" value="MFC0471180.1"/>
    <property type="molecule type" value="Genomic_DNA"/>
</dbReference>
<proteinExistence type="predicted"/>
<name>A0ABV6KCZ0_9BACI</name>
<reference evidence="1 2" key="1">
    <citation type="submission" date="2024-09" db="EMBL/GenBank/DDBJ databases">
        <authorList>
            <person name="Sun Q."/>
            <person name="Mori K."/>
        </authorList>
    </citation>
    <scope>NUCLEOTIDE SEQUENCE [LARGE SCALE GENOMIC DNA]</scope>
    <source>
        <strain evidence="1 2">NCAIM B.02610</strain>
    </source>
</reference>
<keyword evidence="2" id="KW-1185">Reference proteome</keyword>
<gene>
    <name evidence="1" type="ORF">ACFFHM_11955</name>
</gene>
<evidence type="ECO:0000313" key="1">
    <source>
        <dbReference type="EMBL" id="MFC0471180.1"/>
    </source>
</evidence>
<sequence length="114" mass="13275">MEPKKQTNSFKMLWIFGVLLLSIVFLKKEWRTRVLIELKQAREETSNAIHFIRENREQIFDQVKNTANEVSSVVRDISNDVKVLGETASHLKESSEEIVKATREAAEEMKSLRK</sequence>
<comment type="caution">
    <text evidence="1">The sequence shown here is derived from an EMBL/GenBank/DDBJ whole genome shotgun (WGS) entry which is preliminary data.</text>
</comment>